<feature type="transmembrane region" description="Helical" evidence="6">
    <location>
        <begin position="76"/>
        <end position="96"/>
    </location>
</feature>
<evidence type="ECO:0000256" key="4">
    <source>
        <dbReference type="ARBA" id="ARBA00022989"/>
    </source>
</evidence>
<keyword evidence="5 6" id="KW-0472">Membrane</keyword>
<dbReference type="PANTHER" id="PTHR36115:SF6">
    <property type="entry name" value="PROLINE-RICH ANTIGEN HOMOLOG"/>
    <property type="match status" value="1"/>
</dbReference>
<dbReference type="PANTHER" id="PTHR36115">
    <property type="entry name" value="PROLINE-RICH ANTIGEN HOMOLOG-RELATED"/>
    <property type="match status" value="1"/>
</dbReference>
<reference evidence="8 9" key="1">
    <citation type="submission" date="2024-09" db="EMBL/GenBank/DDBJ databases">
        <authorList>
            <person name="Lee S.D."/>
        </authorList>
    </citation>
    <scope>NUCLEOTIDE SEQUENCE [LARGE SCALE GENOMIC DNA]</scope>
    <source>
        <strain evidence="8 9">N1-5</strain>
    </source>
</reference>
<evidence type="ECO:0000256" key="1">
    <source>
        <dbReference type="ARBA" id="ARBA00004651"/>
    </source>
</evidence>
<dbReference type="Proteomes" id="UP001592528">
    <property type="component" value="Unassembled WGS sequence"/>
</dbReference>
<dbReference type="InterPro" id="IPR051791">
    <property type="entry name" value="Pra-immunoreactive"/>
</dbReference>
<dbReference type="RefSeq" id="WP_037593963.1">
    <property type="nucleotide sequence ID" value="NZ_JBHEZZ010000034.1"/>
</dbReference>
<protein>
    <submittedName>
        <fullName evidence="8">RDD family protein</fullName>
    </submittedName>
</protein>
<dbReference type="InterPro" id="IPR010432">
    <property type="entry name" value="RDD"/>
</dbReference>
<name>A0ABV6UZC0_9ACTN</name>
<organism evidence="8 9">
    <name type="scientific">Streptacidiphilus cavernicola</name>
    <dbReference type="NCBI Taxonomy" id="3342716"/>
    <lineage>
        <taxon>Bacteria</taxon>
        <taxon>Bacillati</taxon>
        <taxon>Actinomycetota</taxon>
        <taxon>Actinomycetes</taxon>
        <taxon>Kitasatosporales</taxon>
        <taxon>Streptomycetaceae</taxon>
        <taxon>Streptacidiphilus</taxon>
    </lineage>
</organism>
<feature type="domain" description="RDD" evidence="7">
    <location>
        <begin position="43"/>
        <end position="148"/>
    </location>
</feature>
<gene>
    <name evidence="8" type="ORF">ACEZDJ_36570</name>
</gene>
<keyword evidence="3 6" id="KW-0812">Transmembrane</keyword>
<dbReference type="PIRSF" id="PIRSF021697">
    <property type="entry name" value="UCP021697"/>
    <property type="match status" value="1"/>
</dbReference>
<keyword evidence="4 6" id="KW-1133">Transmembrane helix</keyword>
<keyword evidence="2" id="KW-1003">Cell membrane</keyword>
<dbReference type="EMBL" id="JBHEZZ010000034">
    <property type="protein sequence ID" value="MFC1406814.1"/>
    <property type="molecule type" value="Genomic_DNA"/>
</dbReference>
<evidence type="ECO:0000256" key="6">
    <source>
        <dbReference type="SAM" id="Phobius"/>
    </source>
</evidence>
<comment type="caution">
    <text evidence="8">The sequence shown here is derived from an EMBL/GenBank/DDBJ whole genome shotgun (WGS) entry which is preliminary data.</text>
</comment>
<feature type="transmembrane region" description="Helical" evidence="6">
    <location>
        <begin position="50"/>
        <end position="70"/>
    </location>
</feature>
<evidence type="ECO:0000313" key="8">
    <source>
        <dbReference type="EMBL" id="MFC1406814.1"/>
    </source>
</evidence>
<accession>A0ABV6UZC0</accession>
<sequence length="156" mass="16632">MEDSRKVIGSWIEGPQVGGSPVDGAGAYRGQRLGLPEQGSGSLASTGRRLAAVVIDWWLCALISYGLVAHGNTVLANYWAMFVFFVLSLLTVGTIGSSPGKRLLGLRVVRLDGGRASLGQVALRTFLLLLAIPAVVWDRDGRGMHDRAVGTVEVRM</sequence>
<feature type="transmembrane region" description="Helical" evidence="6">
    <location>
        <begin position="117"/>
        <end position="137"/>
    </location>
</feature>
<proteinExistence type="predicted"/>
<evidence type="ECO:0000256" key="2">
    <source>
        <dbReference type="ARBA" id="ARBA00022475"/>
    </source>
</evidence>
<evidence type="ECO:0000259" key="7">
    <source>
        <dbReference type="Pfam" id="PF06271"/>
    </source>
</evidence>
<evidence type="ECO:0000256" key="3">
    <source>
        <dbReference type="ARBA" id="ARBA00022692"/>
    </source>
</evidence>
<comment type="subcellular location">
    <subcellularLocation>
        <location evidence="1">Cell membrane</location>
        <topology evidence="1">Multi-pass membrane protein</topology>
    </subcellularLocation>
</comment>
<dbReference type="InterPro" id="IPR016795">
    <property type="entry name" value="UCP021697"/>
</dbReference>
<evidence type="ECO:0000256" key="5">
    <source>
        <dbReference type="ARBA" id="ARBA00023136"/>
    </source>
</evidence>
<keyword evidence="9" id="KW-1185">Reference proteome</keyword>
<dbReference type="Pfam" id="PF06271">
    <property type="entry name" value="RDD"/>
    <property type="match status" value="1"/>
</dbReference>
<evidence type="ECO:0000313" key="9">
    <source>
        <dbReference type="Proteomes" id="UP001592528"/>
    </source>
</evidence>